<organism evidence="1">
    <name type="scientific">viral metagenome</name>
    <dbReference type="NCBI Taxonomy" id="1070528"/>
    <lineage>
        <taxon>unclassified sequences</taxon>
        <taxon>metagenomes</taxon>
        <taxon>organismal metagenomes</taxon>
    </lineage>
</organism>
<reference evidence="1" key="1">
    <citation type="journal article" date="2020" name="Nature">
        <title>Giant virus diversity and host interactions through global metagenomics.</title>
        <authorList>
            <person name="Schulz F."/>
            <person name="Roux S."/>
            <person name="Paez-Espino D."/>
            <person name="Jungbluth S."/>
            <person name="Walsh D.A."/>
            <person name="Denef V.J."/>
            <person name="McMahon K.D."/>
            <person name="Konstantinidis K.T."/>
            <person name="Eloe-Fadrosh E.A."/>
            <person name="Kyrpides N.C."/>
            <person name="Woyke T."/>
        </authorList>
    </citation>
    <scope>NUCLEOTIDE SEQUENCE</scope>
    <source>
        <strain evidence="1">GVMAG-M-3300021425-30</strain>
    </source>
</reference>
<accession>A0A6C0CPV7</accession>
<protein>
    <submittedName>
        <fullName evidence="1">Uncharacterized protein</fullName>
    </submittedName>
</protein>
<sequence length="160" mass="18553">MAITSFNVPAPIAPASPSPIPSEFYEEEHQWPEMSDVEKDIIIEWLSLGENPDYENQECHGVNLYELIKILQEKYTLMARSMPNASVGDRLRAFNWTPYPSPVNGELNLYHNPLCTLLVFRIMIEIGRNEPTLQDNENNLRRKMVNQFNVIKAHYFNITD</sequence>
<dbReference type="EMBL" id="MN739467">
    <property type="protein sequence ID" value="QHT06162.1"/>
    <property type="molecule type" value="Genomic_DNA"/>
</dbReference>
<proteinExistence type="predicted"/>
<dbReference type="AlphaFoldDB" id="A0A6C0CPV7"/>
<name>A0A6C0CPV7_9ZZZZ</name>
<evidence type="ECO:0000313" key="1">
    <source>
        <dbReference type="EMBL" id="QHT06162.1"/>
    </source>
</evidence>